<proteinExistence type="predicted"/>
<dbReference type="InterPro" id="IPR049468">
    <property type="entry name" value="Restrct_endonuc-II-like_dom"/>
</dbReference>
<feature type="domain" description="Restriction endonuclease type II-like" evidence="1">
    <location>
        <begin position="143"/>
        <end position="237"/>
    </location>
</feature>
<reference evidence="2 3" key="1">
    <citation type="submission" date="2017-09" db="EMBL/GenBank/DDBJ databases">
        <title>Depth-based differentiation of microbial function through sediment-hosted aquifers and enrichment of novel symbionts in the deep terrestrial subsurface.</title>
        <authorList>
            <person name="Probst A.J."/>
            <person name="Ladd B."/>
            <person name="Jarett J.K."/>
            <person name="Geller-Mcgrath D.E."/>
            <person name="Sieber C.M."/>
            <person name="Emerson J.B."/>
            <person name="Anantharaman K."/>
            <person name="Thomas B.C."/>
            <person name="Malmstrom R."/>
            <person name="Stieglmeier M."/>
            <person name="Klingl A."/>
            <person name="Woyke T."/>
            <person name="Ryan C.M."/>
            <person name="Banfield J.F."/>
        </authorList>
    </citation>
    <scope>NUCLEOTIDE SEQUENCE [LARGE SCALE GENOMIC DNA]</scope>
    <source>
        <strain evidence="2">CG11_big_fil_rev_8_21_14_0_20_43_10</strain>
    </source>
</reference>
<dbReference type="Proteomes" id="UP000236846">
    <property type="component" value="Unassembled WGS sequence"/>
</dbReference>
<evidence type="ECO:0000313" key="3">
    <source>
        <dbReference type="Proteomes" id="UP000236846"/>
    </source>
</evidence>
<dbReference type="EMBL" id="PCXE01000031">
    <property type="protein sequence ID" value="PIR26274.1"/>
    <property type="molecule type" value="Genomic_DNA"/>
</dbReference>
<accession>A0A2H0PX28</accession>
<name>A0A2H0PX28_9BACT</name>
<dbReference type="AlphaFoldDB" id="A0A2H0PX28"/>
<organism evidence="2 3">
    <name type="scientific">Candidatus Brennerbacteria bacterium CG11_big_fil_rev_8_21_14_0_20_43_10</name>
    <dbReference type="NCBI Taxonomy" id="1974523"/>
    <lineage>
        <taxon>Bacteria</taxon>
        <taxon>Candidatus Brenneribacteriota</taxon>
    </lineage>
</organism>
<evidence type="ECO:0000259" key="1">
    <source>
        <dbReference type="Pfam" id="PF18741"/>
    </source>
</evidence>
<evidence type="ECO:0000313" key="2">
    <source>
        <dbReference type="EMBL" id="PIR26274.1"/>
    </source>
</evidence>
<protein>
    <recommendedName>
        <fullName evidence="1">Restriction endonuclease type II-like domain-containing protein</fullName>
    </recommendedName>
</protein>
<dbReference type="Gene3D" id="3.40.960.10">
    <property type="entry name" value="VSR Endonuclease"/>
    <property type="match status" value="1"/>
</dbReference>
<sequence length="251" mass="29211">MKIIKGKIDKVVLVGVLKNKRDLNILLTKNWYRIPVAHAPTRQFNYLAFYQPVLFGRQGKRIRYYARVLNYQTMRRSDLLPDGSNHPKVYDYYLRVRVGKVKKLPRPIRNTTPRRISFGFTTLNRLLKSKNILQLYNVAPTEQIIEDGLRRAGIKAITQHYVLSGKKRYCLDFAVFCRQGSIAIECDNKKAHFGLRQREKDKIKNALLRRHGWIVIRLPERDIVSDLNGCIVRIKKAVRKLGGQVGGRRAN</sequence>
<dbReference type="Pfam" id="PF18741">
    <property type="entry name" value="MTES_1575"/>
    <property type="match status" value="1"/>
</dbReference>
<comment type="caution">
    <text evidence="2">The sequence shown here is derived from an EMBL/GenBank/DDBJ whole genome shotgun (WGS) entry which is preliminary data.</text>
</comment>
<gene>
    <name evidence="2" type="ORF">COV41_01870</name>
</gene>